<gene>
    <name evidence="2" type="ORF">CN1A_61</name>
</gene>
<organism evidence="2 3">
    <name type="scientific">Clavibacter phage CN1A</name>
    <dbReference type="NCBI Taxonomy" id="1406793"/>
    <lineage>
        <taxon>Viruses</taxon>
        <taxon>Duplodnaviria</taxon>
        <taxon>Heunggongvirae</taxon>
        <taxon>Uroviricota</taxon>
        <taxon>Caudoviricetes</taxon>
        <taxon>Cinunavirus</taxon>
        <taxon>Cinunavirus CN1A</taxon>
    </lineage>
</organism>
<keyword evidence="1" id="KW-0472">Membrane</keyword>
<name>U5PT98_9CAUD</name>
<accession>U5PT98</accession>
<keyword evidence="3" id="KW-1185">Reference proteome</keyword>
<protein>
    <submittedName>
        <fullName evidence="2">Uncharacterized protein</fullName>
    </submittedName>
</protein>
<dbReference type="EMBL" id="KF669650">
    <property type="protein sequence ID" value="AGY47170.1"/>
    <property type="molecule type" value="Genomic_DNA"/>
</dbReference>
<dbReference type="Proteomes" id="UP000017651">
    <property type="component" value="Segment"/>
</dbReference>
<evidence type="ECO:0000313" key="2">
    <source>
        <dbReference type="EMBL" id="AGY47170.1"/>
    </source>
</evidence>
<dbReference type="GeneID" id="18506599"/>
<keyword evidence="1" id="KW-1133">Transmembrane helix</keyword>
<evidence type="ECO:0000256" key="1">
    <source>
        <dbReference type="SAM" id="Phobius"/>
    </source>
</evidence>
<keyword evidence="1" id="KW-0812">Transmembrane</keyword>
<sequence>MTRRWGGFLLGIPAGAVALILIDYLIASIRFHHEQAEFEREWSTSDWKKPARR</sequence>
<dbReference type="KEGG" id="vg:18506599"/>
<proteinExistence type="predicted"/>
<reference evidence="2 3" key="1">
    <citation type="journal article" date="2013" name="Genome Announc.">
        <title>Complete Genome of Clavibacter michiganensis subsp. sepedonicusis Siphophage CN1A.</title>
        <authorList>
            <person name="Kongari R.R."/>
            <person name="Yao G.W."/>
            <person name="Chamakura K.R."/>
            <person name="Kuty Everett G.F."/>
        </authorList>
    </citation>
    <scope>NUCLEOTIDE SEQUENCE [LARGE SCALE GENOMIC DNA]</scope>
</reference>
<feature type="transmembrane region" description="Helical" evidence="1">
    <location>
        <begin position="6"/>
        <end position="26"/>
    </location>
</feature>
<evidence type="ECO:0000313" key="3">
    <source>
        <dbReference type="Proteomes" id="UP000017651"/>
    </source>
</evidence>
<dbReference type="RefSeq" id="YP_009004273.1">
    <property type="nucleotide sequence ID" value="NC_023549.1"/>
</dbReference>